<keyword evidence="4" id="KW-1185">Reference proteome</keyword>
<dbReference type="Proteomes" id="UP000594638">
    <property type="component" value="Unassembled WGS sequence"/>
</dbReference>
<feature type="non-terminal residue" evidence="3">
    <location>
        <position position="580"/>
    </location>
</feature>
<keyword evidence="2" id="KW-0732">Signal</keyword>
<sequence length="580" mass="67128">MLMILLCLFITTIDGRRFKYTDPVFYKNSDVIYSTQMKRHMYRVVIVNPCESYFANITRRPEINKQLIKDCDDSFRRIAKLDNCLKNRTKRAVVTGNLTADELYKQSHASVAPSVTARKMEGGELTREKRIIPILGTCVLLVIAGMTTMQMHENEVNISNIKELNKALSKEKEFVLQGYKVFHEVRETIHGINDRLVHLEQRLDRIDSTLETFPKIVALVNNYDNQFRDLNEYLSNIDNAAAKKRVSLDIFKLASDNIWQEANPDHANLEKCEENLNNDGRNLVFDYMFTMPHTDHKIKILSAESFRFWNRTSPERFCWMKYAGPRYVMVNTSNSCQLDVQEYWVTEKRISGHPCLQTNKQLERKEQVYHADTCFNKPSASQQDIQVKLFNGFYKIYCFGSNITIDKETVDCPEKPFELPISQKFELGGETYDLGEESIVTINPVEQHLNNEITDRLNIDEIKIYGVNTTGLDYAFEKLSSLTDSVKEKVKLIESPIPKWLTSPFKSIGGAIGKFFAEFSWIISIVASLVVFIILFPVLEIGLLFVKFGYKAVSALATPLLNHWTRTRSRFIRSRARRRF</sequence>
<evidence type="ECO:0000256" key="1">
    <source>
        <dbReference type="SAM" id="Phobius"/>
    </source>
</evidence>
<dbReference type="EMBL" id="CACTIH010000924">
    <property type="protein sequence ID" value="CAA2962379.1"/>
    <property type="molecule type" value="Genomic_DNA"/>
</dbReference>
<comment type="caution">
    <text evidence="3">The sequence shown here is derived from an EMBL/GenBank/DDBJ whole genome shotgun (WGS) entry which is preliminary data.</text>
</comment>
<dbReference type="AlphaFoldDB" id="A0A8S0Q802"/>
<feature type="chain" id="PRO_5035859681" evidence="2">
    <location>
        <begin position="16"/>
        <end position="580"/>
    </location>
</feature>
<proteinExistence type="predicted"/>
<evidence type="ECO:0000313" key="3">
    <source>
        <dbReference type="EMBL" id="CAA2962379.1"/>
    </source>
</evidence>
<reference evidence="3 4" key="1">
    <citation type="submission" date="2019-12" db="EMBL/GenBank/DDBJ databases">
        <authorList>
            <person name="Alioto T."/>
            <person name="Alioto T."/>
            <person name="Gomez Garrido J."/>
        </authorList>
    </citation>
    <scope>NUCLEOTIDE SEQUENCE [LARGE SCALE GENOMIC DNA]</scope>
</reference>
<name>A0A8S0Q802_OLEEU</name>
<keyword evidence="1" id="KW-0472">Membrane</keyword>
<dbReference type="Gramene" id="OE9A081871T1">
    <property type="protein sequence ID" value="OE9A081871C1"/>
    <property type="gene ID" value="OE9A081871"/>
</dbReference>
<keyword evidence="1" id="KW-1133">Transmembrane helix</keyword>
<feature type="transmembrane region" description="Helical" evidence="1">
    <location>
        <begin position="521"/>
        <end position="546"/>
    </location>
</feature>
<gene>
    <name evidence="3" type="ORF">OLEA9_A081871</name>
</gene>
<dbReference type="OrthoDB" id="10683973at2759"/>
<feature type="signal peptide" evidence="2">
    <location>
        <begin position="1"/>
        <end position="15"/>
    </location>
</feature>
<protein>
    <submittedName>
        <fullName evidence="3">Uncharacterized protein</fullName>
    </submittedName>
</protein>
<accession>A0A8S0Q802</accession>
<keyword evidence="1" id="KW-0812">Transmembrane</keyword>
<evidence type="ECO:0000313" key="4">
    <source>
        <dbReference type="Proteomes" id="UP000594638"/>
    </source>
</evidence>
<organism evidence="3 4">
    <name type="scientific">Olea europaea subsp. europaea</name>
    <dbReference type="NCBI Taxonomy" id="158383"/>
    <lineage>
        <taxon>Eukaryota</taxon>
        <taxon>Viridiplantae</taxon>
        <taxon>Streptophyta</taxon>
        <taxon>Embryophyta</taxon>
        <taxon>Tracheophyta</taxon>
        <taxon>Spermatophyta</taxon>
        <taxon>Magnoliopsida</taxon>
        <taxon>eudicotyledons</taxon>
        <taxon>Gunneridae</taxon>
        <taxon>Pentapetalae</taxon>
        <taxon>asterids</taxon>
        <taxon>lamiids</taxon>
        <taxon>Lamiales</taxon>
        <taxon>Oleaceae</taxon>
        <taxon>Oleeae</taxon>
        <taxon>Olea</taxon>
    </lineage>
</organism>
<evidence type="ECO:0000256" key="2">
    <source>
        <dbReference type="SAM" id="SignalP"/>
    </source>
</evidence>